<feature type="domain" description="Phage tail lysozyme" evidence="3">
    <location>
        <begin position="75"/>
        <end position="205"/>
    </location>
</feature>
<evidence type="ECO:0000313" key="4">
    <source>
        <dbReference type="EMBL" id="QCT41877.1"/>
    </source>
</evidence>
<reference evidence="4 5" key="1">
    <citation type="submission" date="2019-04" db="EMBL/GenBank/DDBJ databases">
        <title>Saccharibacteria TM7 genomes.</title>
        <authorList>
            <person name="Bor B."/>
            <person name="He X."/>
            <person name="Chen T."/>
            <person name="Dewhirst F.E."/>
        </authorList>
    </citation>
    <scope>NUCLEOTIDE SEQUENCE [LARGE SCALE GENOMIC DNA]</scope>
    <source>
        <strain evidence="4 5">BB001</strain>
    </source>
</reference>
<keyword evidence="2" id="KW-0732">Signal</keyword>
<evidence type="ECO:0000313" key="5">
    <source>
        <dbReference type="Proteomes" id="UP000310639"/>
    </source>
</evidence>
<dbReference type="KEGG" id="nft:FBF37_00020"/>
<proteinExistence type="predicted"/>
<dbReference type="PROSITE" id="PS51257">
    <property type="entry name" value="PROKAR_LIPOPROTEIN"/>
    <property type="match status" value="1"/>
</dbReference>
<dbReference type="RefSeq" id="WP_138078278.1">
    <property type="nucleotide sequence ID" value="NZ_CP040004.1"/>
</dbReference>
<dbReference type="EMBL" id="CP040004">
    <property type="protein sequence ID" value="QCT41877.1"/>
    <property type="molecule type" value="Genomic_DNA"/>
</dbReference>
<dbReference type="Gene3D" id="3.90.1720.10">
    <property type="entry name" value="endopeptidase domain like (from Nostoc punctiforme)"/>
    <property type="match status" value="1"/>
</dbReference>
<dbReference type="AlphaFoldDB" id="A0A4P9A275"/>
<gene>
    <name evidence="4" type="ORF">FBF37_00020</name>
</gene>
<protein>
    <recommendedName>
        <fullName evidence="3">Phage tail lysozyme domain-containing protein</fullName>
    </recommendedName>
</protein>
<accession>A0A4P9A275</accession>
<evidence type="ECO:0000259" key="3">
    <source>
        <dbReference type="Pfam" id="PF18013"/>
    </source>
</evidence>
<name>A0A4P9A275_9BACT</name>
<evidence type="ECO:0000256" key="2">
    <source>
        <dbReference type="SAM" id="SignalP"/>
    </source>
</evidence>
<evidence type="ECO:0000256" key="1">
    <source>
        <dbReference type="SAM" id="MobiDB-lite"/>
    </source>
</evidence>
<dbReference type="Gene3D" id="1.10.530.10">
    <property type="match status" value="1"/>
</dbReference>
<sequence length="411" mass="43579">MKRVTVGLLLALAGCIIFLTANSSAAPEKDKKEEKKNQPAGIPYQDYIKNDINITNPNSQICSTQNTATGELSGENVEKVLKFFTGKGLTLVQAAAVAGNLQQESRIDPSALNSIGAFGIAQWLGGRRTNLEKKPNYSTIEGQLEYLWEELNGAENAGLKVLLKHTDKSGSSVSALAVEFGETFERYGPNEEGNRAQYASEIFNSYKGKIQDGDPSKIAPSAGSDSGGAQISSASATGCSGDGSSVAGQSIVDTAKQLAWNPNTDKGANNHTAKAEYIDAVKKNNPSVVGSSDTDCGRFIATVMRTSGADKDYEPIGTTAQYSYVKSHPEKFKIIERPSASDLQPGDILLHPSHGGYGHTLIYTGDVGGGYVAANASLDDTVPIFIKQGSVDYQLSQAGNILVRVIQSNKT</sequence>
<organism evidence="4 5">
    <name type="scientific">Candidatus Nanosynbacter featherlites</name>
    <dbReference type="NCBI Taxonomy" id="2572088"/>
    <lineage>
        <taxon>Bacteria</taxon>
        <taxon>Candidatus Saccharimonadota</taxon>
        <taxon>Candidatus Saccharimonadia</taxon>
        <taxon>Candidatus Nanosynbacterales</taxon>
        <taxon>Candidatus Nanosynbacteraceae</taxon>
        <taxon>Candidatus Nanosynbacter</taxon>
    </lineage>
</organism>
<dbReference type="Pfam" id="PF18013">
    <property type="entry name" value="Phage_lysozyme2"/>
    <property type="match status" value="1"/>
</dbReference>
<feature type="region of interest" description="Disordered" evidence="1">
    <location>
        <begin position="213"/>
        <end position="246"/>
    </location>
</feature>
<feature type="signal peptide" evidence="2">
    <location>
        <begin position="1"/>
        <end position="25"/>
    </location>
</feature>
<dbReference type="InterPro" id="IPR041219">
    <property type="entry name" value="Phage_lysozyme2"/>
</dbReference>
<feature type="chain" id="PRO_5020745155" description="Phage tail lysozyme domain-containing protein" evidence="2">
    <location>
        <begin position="26"/>
        <end position="411"/>
    </location>
</feature>
<dbReference type="Proteomes" id="UP000310639">
    <property type="component" value="Chromosome"/>
</dbReference>
<feature type="compositionally biased region" description="Polar residues" evidence="1">
    <location>
        <begin position="223"/>
        <end position="246"/>
    </location>
</feature>
<dbReference type="OrthoDB" id="9815778at2"/>
<keyword evidence="5" id="KW-1185">Reference proteome</keyword>